<comment type="caution">
    <text evidence="6">The sequence shown here is derived from an EMBL/GenBank/DDBJ whole genome shotgun (WGS) entry which is preliminary data.</text>
</comment>
<evidence type="ECO:0000313" key="7">
    <source>
        <dbReference type="Proteomes" id="UP001177140"/>
    </source>
</evidence>
<name>A0AA41RY69_PAPNU</name>
<evidence type="ECO:0000256" key="2">
    <source>
        <dbReference type="ARBA" id="ARBA00004906"/>
    </source>
</evidence>
<dbReference type="EMBL" id="JAJJMA010052555">
    <property type="protein sequence ID" value="MCL7026099.1"/>
    <property type="molecule type" value="Genomic_DNA"/>
</dbReference>
<dbReference type="Proteomes" id="UP001177140">
    <property type="component" value="Unassembled WGS sequence"/>
</dbReference>
<dbReference type="InterPro" id="IPR038920">
    <property type="entry name" value="At3g05675-like"/>
</dbReference>
<evidence type="ECO:0000259" key="5">
    <source>
        <dbReference type="Pfam" id="PF25553"/>
    </source>
</evidence>
<dbReference type="PANTHER" id="PTHR31060:SF5">
    <property type="entry name" value="PRLI-INTERACTING FACTOR G, PUTATIVE, EXPRESSED-RELATED"/>
    <property type="match status" value="1"/>
</dbReference>
<comment type="function">
    <text evidence="1">May act as a substrate-specific adapter of an E3 ubiquitin-protein ligase complex (CUL3-RBX1-BTB) which mediates the ubiquitination and subsequent proteasomal degradation of target proteins.</text>
</comment>
<accession>A0AA41RY69</accession>
<evidence type="ECO:0000256" key="4">
    <source>
        <dbReference type="SAM" id="Phobius"/>
    </source>
</evidence>
<keyword evidence="7" id="KW-1185">Reference proteome</keyword>
<dbReference type="InterPro" id="IPR058039">
    <property type="entry name" value="At3g05675-like_ankyrin"/>
</dbReference>
<sequence length="464" mass="52093">MASSSSFVHLLRLAAIHPYNQQQTFRRPKPMLPSQTYVHAANYTSTLTRASISFSNPLLITGQKHNLQFLSPKTLQQPNFSINSTNTTALCENTTSSKKITPKIPGTEICILVSVYIIPFLNRLDLPSKFPVLKYAMSPIMPLLGFYQSIPALGLIAFLALFIGYVRYRNSTKLKYSLQAMVMDCLVVVASLVRPVLVNPSTVGALGFNFQLLNVLELLGFQTCVHSCLEYLGDVQWIGEGKMEKINAATDVSCPSFDALAHTISMVLKADIGTEGRRIGKSLALKLLSKHDSDVNFAERYNDLILSSCQSCLNSLLKLYKQCGNKFYLFLFDAGGVLLNQQIHLEGCNLLWLLKILEDRQAAEKFALIWANQQELANLHMKFRMPHGHLVTFITGQLFVGIGKGKILAGNDTRQLLFRTWYQPLVNDYSRLQNYSDFDQKAVEENIERTILELKPELDEGCTH</sequence>
<dbReference type="PANTHER" id="PTHR31060">
    <property type="entry name" value="OSJNBA0011J08.25 PROTEIN-RELATED"/>
    <property type="match status" value="1"/>
</dbReference>
<comment type="pathway">
    <text evidence="2">Protein modification; protein ubiquitination.</text>
</comment>
<protein>
    <recommendedName>
        <fullName evidence="5">At3g05675-like ankyrin-like domain-containing protein</fullName>
    </recommendedName>
</protein>
<feature type="transmembrane region" description="Helical" evidence="4">
    <location>
        <begin position="144"/>
        <end position="166"/>
    </location>
</feature>
<dbReference type="AlphaFoldDB" id="A0AA41RY69"/>
<keyword evidence="4" id="KW-0812">Transmembrane</keyword>
<proteinExistence type="predicted"/>
<evidence type="ECO:0000313" key="6">
    <source>
        <dbReference type="EMBL" id="MCL7026099.1"/>
    </source>
</evidence>
<keyword evidence="4" id="KW-1133">Transmembrane helix</keyword>
<keyword evidence="4" id="KW-0472">Membrane</keyword>
<dbReference type="Pfam" id="PF25553">
    <property type="entry name" value="BTB-POZ_ANK-like"/>
    <property type="match status" value="1"/>
</dbReference>
<keyword evidence="3" id="KW-0833">Ubl conjugation pathway</keyword>
<feature type="domain" description="At3g05675-like ankyrin-like" evidence="5">
    <location>
        <begin position="276"/>
        <end position="454"/>
    </location>
</feature>
<evidence type="ECO:0000256" key="1">
    <source>
        <dbReference type="ARBA" id="ARBA00002668"/>
    </source>
</evidence>
<evidence type="ECO:0000256" key="3">
    <source>
        <dbReference type="ARBA" id="ARBA00022786"/>
    </source>
</evidence>
<reference evidence="6" key="1">
    <citation type="submission" date="2022-03" db="EMBL/GenBank/DDBJ databases">
        <title>A functionally conserved STORR gene fusion in Papaver species that diverged 16.8 million years ago.</title>
        <authorList>
            <person name="Catania T."/>
        </authorList>
    </citation>
    <scope>NUCLEOTIDE SEQUENCE</scope>
    <source>
        <strain evidence="6">S-191538</strain>
    </source>
</reference>
<feature type="transmembrane region" description="Helical" evidence="4">
    <location>
        <begin position="178"/>
        <end position="197"/>
    </location>
</feature>
<organism evidence="6 7">
    <name type="scientific">Papaver nudicaule</name>
    <name type="common">Iceland poppy</name>
    <dbReference type="NCBI Taxonomy" id="74823"/>
    <lineage>
        <taxon>Eukaryota</taxon>
        <taxon>Viridiplantae</taxon>
        <taxon>Streptophyta</taxon>
        <taxon>Embryophyta</taxon>
        <taxon>Tracheophyta</taxon>
        <taxon>Spermatophyta</taxon>
        <taxon>Magnoliopsida</taxon>
        <taxon>Ranunculales</taxon>
        <taxon>Papaveraceae</taxon>
        <taxon>Papaveroideae</taxon>
        <taxon>Papaver</taxon>
    </lineage>
</organism>
<gene>
    <name evidence="6" type="ORF">MKW94_023353</name>
</gene>